<dbReference type="EMBL" id="APND01000001">
    <property type="protein sequence ID" value="MES1928763.1"/>
    <property type="molecule type" value="Genomic_DNA"/>
</dbReference>
<keyword evidence="1" id="KW-0472">Membrane</keyword>
<keyword evidence="1" id="KW-0812">Transmembrane</keyword>
<dbReference type="RefSeq" id="WP_353110020.1">
    <property type="nucleotide sequence ID" value="NZ_APND01000001.1"/>
</dbReference>
<keyword evidence="3" id="KW-1185">Reference proteome</keyword>
<dbReference type="Proteomes" id="UP001460888">
    <property type="component" value="Unassembled WGS sequence"/>
</dbReference>
<protein>
    <submittedName>
        <fullName evidence="2">Uncharacterized protein</fullName>
    </submittedName>
</protein>
<gene>
    <name evidence="2" type="ORF">SADO_05870</name>
</gene>
<comment type="caution">
    <text evidence="2">The sequence shown here is derived from an EMBL/GenBank/DDBJ whole genome shotgun (WGS) entry which is preliminary data.</text>
</comment>
<evidence type="ECO:0000313" key="2">
    <source>
        <dbReference type="EMBL" id="MES1928763.1"/>
    </source>
</evidence>
<feature type="transmembrane region" description="Helical" evidence="1">
    <location>
        <begin position="56"/>
        <end position="73"/>
    </location>
</feature>
<proteinExistence type="predicted"/>
<accession>A0ABV2B048</accession>
<keyword evidence="1" id="KW-1133">Transmembrane helix</keyword>
<feature type="transmembrane region" description="Helical" evidence="1">
    <location>
        <begin position="31"/>
        <end position="50"/>
    </location>
</feature>
<reference evidence="2 3" key="1">
    <citation type="submission" date="2013-03" db="EMBL/GenBank/DDBJ databases">
        <title>Salinisphaera dokdonensis CL-ES53 Genome Sequencing.</title>
        <authorList>
            <person name="Li C."/>
            <person name="Lai Q."/>
            <person name="Shao Z."/>
        </authorList>
    </citation>
    <scope>NUCLEOTIDE SEQUENCE [LARGE SCALE GENOMIC DNA]</scope>
    <source>
        <strain evidence="2 3">CL-ES53</strain>
    </source>
</reference>
<organism evidence="2 3">
    <name type="scientific">Salinisphaera dokdonensis CL-ES53</name>
    <dbReference type="NCBI Taxonomy" id="1304272"/>
    <lineage>
        <taxon>Bacteria</taxon>
        <taxon>Pseudomonadati</taxon>
        <taxon>Pseudomonadota</taxon>
        <taxon>Gammaproteobacteria</taxon>
        <taxon>Salinisphaerales</taxon>
        <taxon>Salinisphaeraceae</taxon>
        <taxon>Salinisphaera</taxon>
    </lineage>
</organism>
<name>A0ABV2B048_9GAMM</name>
<evidence type="ECO:0000313" key="3">
    <source>
        <dbReference type="Proteomes" id="UP001460888"/>
    </source>
</evidence>
<sequence length="108" mass="12520">MNAHSEHDQSTEPNTAARRHVRWQDMTWKDYVRITAGVVMFVLGIVGLVLPILQGVLFLIISAILLAPYSRWVSKQLDRGEQRFPWVAAKARSITQRWRRKADRHDPS</sequence>
<evidence type="ECO:0000256" key="1">
    <source>
        <dbReference type="SAM" id="Phobius"/>
    </source>
</evidence>